<feature type="transmembrane region" description="Helical" evidence="1">
    <location>
        <begin position="139"/>
        <end position="161"/>
    </location>
</feature>
<proteinExistence type="predicted"/>
<gene>
    <name evidence="2" type="ORF">MNB_SV-9-37</name>
</gene>
<dbReference type="EMBL" id="FPHG01000027">
    <property type="protein sequence ID" value="SFV55101.1"/>
    <property type="molecule type" value="Genomic_DNA"/>
</dbReference>
<keyword evidence="1" id="KW-0812">Transmembrane</keyword>
<feature type="transmembrane region" description="Helical" evidence="1">
    <location>
        <begin position="82"/>
        <end position="100"/>
    </location>
</feature>
<feature type="transmembrane region" description="Helical" evidence="1">
    <location>
        <begin position="106"/>
        <end position="127"/>
    </location>
</feature>
<reference evidence="2" key="1">
    <citation type="submission" date="2016-10" db="EMBL/GenBank/DDBJ databases">
        <authorList>
            <person name="de Groot N.N."/>
        </authorList>
    </citation>
    <scope>NUCLEOTIDE SEQUENCE</scope>
</reference>
<evidence type="ECO:0000313" key="2">
    <source>
        <dbReference type="EMBL" id="SFV55101.1"/>
    </source>
</evidence>
<feature type="transmembrane region" description="Helical" evidence="1">
    <location>
        <begin position="55"/>
        <end position="75"/>
    </location>
</feature>
<feature type="transmembrane region" description="Helical" evidence="1">
    <location>
        <begin position="290"/>
        <end position="311"/>
    </location>
</feature>
<protein>
    <submittedName>
        <fullName evidence="2">Possible membrane protein</fullName>
    </submittedName>
</protein>
<accession>A0A1W1BNP0</accession>
<feature type="transmembrane region" description="Helical" evidence="1">
    <location>
        <begin position="211"/>
        <end position="233"/>
    </location>
</feature>
<evidence type="ECO:0000256" key="1">
    <source>
        <dbReference type="SAM" id="Phobius"/>
    </source>
</evidence>
<keyword evidence="1" id="KW-1133">Transmembrane helix</keyword>
<feature type="transmembrane region" description="Helical" evidence="1">
    <location>
        <begin position="181"/>
        <end position="204"/>
    </location>
</feature>
<dbReference type="AlphaFoldDB" id="A0A1W1BNP0"/>
<feature type="transmembrane region" description="Helical" evidence="1">
    <location>
        <begin position="253"/>
        <end position="270"/>
    </location>
</feature>
<organism evidence="2">
    <name type="scientific">hydrothermal vent metagenome</name>
    <dbReference type="NCBI Taxonomy" id="652676"/>
    <lineage>
        <taxon>unclassified sequences</taxon>
        <taxon>metagenomes</taxon>
        <taxon>ecological metagenomes</taxon>
    </lineage>
</organism>
<keyword evidence="1" id="KW-0472">Membrane</keyword>
<feature type="transmembrane region" description="Helical" evidence="1">
    <location>
        <begin position="12"/>
        <end position="35"/>
    </location>
</feature>
<sequence>MNDILISNQVIIYLLSEIILYSLLLISFLSTPYILKNWDFNSFTSKQFYLENRSYLIITIISFTIILKILLLPYFVYTIDELSNIITGAMCGAGVIKSNIYGNPLLGLKIIILFLSGFWVTINSLDLKAKNYPYMTLKLWFFISIFILLTLEIYLDIAYFTNIESSKPVTCCSVIFQAKNYLPFGLDITKLIVLFYLLYFLILLFTISKRYILSIFANILFLPIAYYSVIYFFGTYIYELPTHKCPFCMLQSSYYFVGYLVWGLLLFGVFKSIDYSLRKILFKENIDKNISTILLTLFILLCSGYVVNYYFKTGVFL</sequence>
<name>A0A1W1BNP0_9ZZZZ</name>